<gene>
    <name evidence="1" type="ORF">ACFQZU_22795</name>
</gene>
<feature type="non-terminal residue" evidence="1">
    <location>
        <position position="1"/>
    </location>
</feature>
<comment type="caution">
    <text evidence="1">The sequence shown here is derived from an EMBL/GenBank/DDBJ whole genome shotgun (WGS) entry which is preliminary data.</text>
</comment>
<dbReference type="EMBL" id="JBHTHR010001374">
    <property type="protein sequence ID" value="MFD0804122.1"/>
    <property type="molecule type" value="Genomic_DNA"/>
</dbReference>
<protein>
    <submittedName>
        <fullName evidence="1">Uncharacterized protein</fullName>
    </submittedName>
</protein>
<dbReference type="Proteomes" id="UP001596956">
    <property type="component" value="Unassembled WGS sequence"/>
</dbReference>
<evidence type="ECO:0000313" key="2">
    <source>
        <dbReference type="Proteomes" id="UP001596956"/>
    </source>
</evidence>
<sequence length="62" mass="6829">ESENNYCLSSRLASVQQTALSGRRVEGIAIRKGEDRSIERNALASSGPQLFASRHTPMRIVL</sequence>
<accession>A0ABW3BL46</accession>
<evidence type="ECO:0000313" key="1">
    <source>
        <dbReference type="EMBL" id="MFD0804122.1"/>
    </source>
</evidence>
<reference evidence="2" key="1">
    <citation type="journal article" date="2019" name="Int. J. Syst. Evol. Microbiol.">
        <title>The Global Catalogue of Microorganisms (GCM) 10K type strain sequencing project: providing services to taxonomists for standard genome sequencing and annotation.</title>
        <authorList>
            <consortium name="The Broad Institute Genomics Platform"/>
            <consortium name="The Broad Institute Genome Sequencing Center for Infectious Disease"/>
            <person name="Wu L."/>
            <person name="Ma J."/>
        </authorList>
    </citation>
    <scope>NUCLEOTIDE SEQUENCE [LARGE SCALE GENOMIC DNA]</scope>
    <source>
        <strain evidence="2">CCUG 63369</strain>
    </source>
</reference>
<organism evidence="1 2">
    <name type="scientific">Streptomonospora algeriensis</name>
    <dbReference type="NCBI Taxonomy" id="995084"/>
    <lineage>
        <taxon>Bacteria</taxon>
        <taxon>Bacillati</taxon>
        <taxon>Actinomycetota</taxon>
        <taxon>Actinomycetes</taxon>
        <taxon>Streptosporangiales</taxon>
        <taxon>Nocardiopsidaceae</taxon>
        <taxon>Streptomonospora</taxon>
    </lineage>
</organism>
<keyword evidence="2" id="KW-1185">Reference proteome</keyword>
<name>A0ABW3BL46_9ACTN</name>
<proteinExistence type="predicted"/>